<name>A0A7W7XF03_9ACTN</name>
<feature type="chain" id="PRO_5030564135" description="Secreted protein" evidence="2">
    <location>
        <begin position="19"/>
        <end position="187"/>
    </location>
</feature>
<protein>
    <recommendedName>
        <fullName evidence="5">Secreted protein</fullName>
    </recommendedName>
</protein>
<evidence type="ECO:0008006" key="5">
    <source>
        <dbReference type="Google" id="ProtNLM"/>
    </source>
</evidence>
<evidence type="ECO:0000256" key="1">
    <source>
        <dbReference type="SAM" id="MobiDB-lite"/>
    </source>
</evidence>
<reference evidence="3 4" key="1">
    <citation type="submission" date="2020-08" db="EMBL/GenBank/DDBJ databases">
        <title>Genomic Encyclopedia of Type Strains, Phase III (KMG-III): the genomes of soil and plant-associated and newly described type strains.</title>
        <authorList>
            <person name="Whitman W."/>
        </authorList>
    </citation>
    <scope>NUCLEOTIDE SEQUENCE [LARGE SCALE GENOMIC DNA]</scope>
    <source>
        <strain evidence="3 4">SFB5A</strain>
    </source>
</reference>
<evidence type="ECO:0000313" key="4">
    <source>
        <dbReference type="Proteomes" id="UP000582643"/>
    </source>
</evidence>
<evidence type="ECO:0000313" key="3">
    <source>
        <dbReference type="EMBL" id="MBB4985880.1"/>
    </source>
</evidence>
<accession>A0A7W7XF03</accession>
<feature type="compositionally biased region" description="Gly residues" evidence="1">
    <location>
        <begin position="24"/>
        <end position="36"/>
    </location>
</feature>
<gene>
    <name evidence="3" type="ORF">GGE06_006842</name>
</gene>
<proteinExistence type="predicted"/>
<feature type="signal peptide" evidence="2">
    <location>
        <begin position="1"/>
        <end position="18"/>
    </location>
</feature>
<dbReference type="Proteomes" id="UP000582643">
    <property type="component" value="Unassembled WGS sequence"/>
</dbReference>
<comment type="caution">
    <text evidence="3">The sequence shown here is derived from an EMBL/GenBank/DDBJ whole genome shotgun (WGS) entry which is preliminary data.</text>
</comment>
<keyword evidence="2" id="KW-0732">Signal</keyword>
<sequence>MVRTRLKLAATLTVVVLALTGFHTGKGGHGSGGGSGKSKSGKSRSHKGSHDDDDSGGGCSSDEQGNDDYISADDSGGSTATASPSPTSAKTEVVVVDCVKPAQKKRKGKPARKADTTSTLRITSHDALEGTYEVTLEFKGATGSAVDSVTTAVTVGAYETKTFEVAMKNPKAVSSVRNCWVYDVRKK</sequence>
<organism evidence="3 4">
    <name type="scientific">Streptomyces nymphaeiformis</name>
    <dbReference type="NCBI Taxonomy" id="2663842"/>
    <lineage>
        <taxon>Bacteria</taxon>
        <taxon>Bacillati</taxon>
        <taxon>Actinomycetota</taxon>
        <taxon>Actinomycetes</taxon>
        <taxon>Kitasatosporales</taxon>
        <taxon>Streptomycetaceae</taxon>
        <taxon>Streptomyces</taxon>
    </lineage>
</organism>
<feature type="region of interest" description="Disordered" evidence="1">
    <location>
        <begin position="22"/>
        <end position="92"/>
    </location>
</feature>
<keyword evidence="4" id="KW-1185">Reference proteome</keyword>
<feature type="compositionally biased region" description="Low complexity" evidence="1">
    <location>
        <begin position="75"/>
        <end position="89"/>
    </location>
</feature>
<dbReference type="RefSeq" id="WP_116160431.1">
    <property type="nucleotide sequence ID" value="NZ_JACHJY010000011.1"/>
</dbReference>
<evidence type="ECO:0000256" key="2">
    <source>
        <dbReference type="SAM" id="SignalP"/>
    </source>
</evidence>
<dbReference type="EMBL" id="JACHJY010000011">
    <property type="protein sequence ID" value="MBB4985880.1"/>
    <property type="molecule type" value="Genomic_DNA"/>
</dbReference>
<dbReference type="AlphaFoldDB" id="A0A7W7XF03"/>